<dbReference type="InterPro" id="IPR002126">
    <property type="entry name" value="Cadherin-like_dom"/>
</dbReference>
<reference evidence="16" key="2">
    <citation type="submission" date="2021-03" db="UniProtKB">
        <authorList>
            <consortium name="Ensembl"/>
        </authorList>
    </citation>
    <scope>IDENTIFICATION</scope>
</reference>
<dbReference type="Gene3D" id="2.60.40.60">
    <property type="entry name" value="Cadherins"/>
    <property type="match status" value="6"/>
</dbReference>
<reference evidence="16" key="1">
    <citation type="journal article" date="2010" name="Science">
        <title>The genome of the Western clawed frog Xenopus tropicalis.</title>
        <authorList>
            <person name="Hellsten U."/>
            <person name="Harland R.M."/>
            <person name="Gilchrist M.J."/>
            <person name="Hendrix D."/>
            <person name="Jurka J."/>
            <person name="Kapitonov V."/>
            <person name="Ovcharenko I."/>
            <person name="Putnam N.H."/>
            <person name="Shu S."/>
            <person name="Taher L."/>
            <person name="Blitz I.L."/>
            <person name="Blumberg B."/>
            <person name="Dichmann D.S."/>
            <person name="Dubchak I."/>
            <person name="Amaya E."/>
            <person name="Detter J.C."/>
            <person name="Fletcher R."/>
            <person name="Gerhard D.S."/>
            <person name="Goodstein D."/>
            <person name="Graves T."/>
            <person name="Grigoriev I.V."/>
            <person name="Grimwood J."/>
            <person name="Kawashima T."/>
            <person name="Lindquist E."/>
            <person name="Lucas S.M."/>
            <person name="Mead P.E."/>
            <person name="Mitros T."/>
            <person name="Ogino H."/>
            <person name="Ohta Y."/>
            <person name="Poliakov A.V."/>
            <person name="Pollet N."/>
            <person name="Robert J."/>
            <person name="Salamov A."/>
            <person name="Sater A.K."/>
            <person name="Schmutz J."/>
            <person name="Terry A."/>
            <person name="Vize P.D."/>
            <person name="Warren W.C."/>
            <person name="Wells D."/>
            <person name="Wills A."/>
            <person name="Wilson R.K."/>
            <person name="Zimmerman L.B."/>
            <person name="Zorn A.M."/>
            <person name="Grainger R."/>
            <person name="Grammer T."/>
            <person name="Khokha M.K."/>
            <person name="Richardson P.M."/>
            <person name="Rokhsar D.S."/>
        </authorList>
    </citation>
    <scope>NUCLEOTIDE SEQUENCE [LARGE SCALE GENOMIC DNA]</scope>
    <source>
        <strain evidence="16">Nigerian</strain>
    </source>
</reference>
<keyword evidence="8" id="KW-0130">Cell adhesion</keyword>
<evidence type="ECO:0000256" key="12">
    <source>
        <dbReference type="PROSITE-ProRule" id="PRU00043"/>
    </source>
</evidence>
<feature type="transmembrane region" description="Helical" evidence="14">
    <location>
        <begin position="689"/>
        <end position="713"/>
    </location>
</feature>
<dbReference type="InterPro" id="IPR015919">
    <property type="entry name" value="Cadherin-like_sf"/>
</dbReference>
<dbReference type="PANTHER" id="PTHR24028">
    <property type="entry name" value="CADHERIN-87A"/>
    <property type="match status" value="1"/>
</dbReference>
<feature type="domain" description="Cadherin" evidence="15">
    <location>
        <begin position="243"/>
        <end position="350"/>
    </location>
</feature>
<feature type="domain" description="Cadherin" evidence="15">
    <location>
        <begin position="579"/>
        <end position="686"/>
    </location>
</feature>
<dbReference type="GO" id="GO:0005886">
    <property type="term" value="C:plasma membrane"/>
    <property type="evidence" value="ECO:0007669"/>
    <property type="project" value="UniProtKB-SubCell"/>
</dbReference>
<dbReference type="InterPro" id="IPR031904">
    <property type="entry name" value="Cadherin_CBD"/>
</dbReference>
<comment type="function">
    <text evidence="1">Potential calcium-dependent cell-adhesion protein. May be involved in the establishment and maintenance of specific neuronal connections in the brain.</text>
</comment>
<dbReference type="InterPro" id="IPR013164">
    <property type="entry name" value="Cadherin_N"/>
</dbReference>
<feature type="domain" description="Cadherin" evidence="15">
    <location>
        <begin position="26"/>
        <end position="132"/>
    </location>
</feature>
<dbReference type="PRINTS" id="PR00205">
    <property type="entry name" value="CADHERIN"/>
</dbReference>
<feature type="domain" description="Cadherin" evidence="15">
    <location>
        <begin position="351"/>
        <end position="454"/>
    </location>
</feature>
<accession>A0A803JAP5</accession>
<evidence type="ECO:0000256" key="6">
    <source>
        <dbReference type="ARBA" id="ARBA00022737"/>
    </source>
</evidence>
<feature type="domain" description="Cadherin" evidence="15">
    <location>
        <begin position="155"/>
        <end position="242"/>
    </location>
</feature>
<evidence type="ECO:0000256" key="1">
    <source>
        <dbReference type="ARBA" id="ARBA00003436"/>
    </source>
</evidence>
<dbReference type="FunFam" id="2.60.40.60:FF:000001">
    <property type="entry name" value="Protocadherin alpha 2"/>
    <property type="match status" value="1"/>
</dbReference>
<evidence type="ECO:0000256" key="4">
    <source>
        <dbReference type="ARBA" id="ARBA00022692"/>
    </source>
</evidence>
<dbReference type="Ensembl" id="ENSXETT00000109107">
    <property type="protein sequence ID" value="ENSXETP00000104912"/>
    <property type="gene ID" value="ENSXETG00000038288"/>
</dbReference>
<name>A0A803JAP5_XENTR</name>
<evidence type="ECO:0000256" key="9">
    <source>
        <dbReference type="ARBA" id="ARBA00022989"/>
    </source>
</evidence>
<keyword evidence="10 14" id="KW-0472">Membrane</keyword>
<evidence type="ECO:0000256" key="11">
    <source>
        <dbReference type="ARBA" id="ARBA00023180"/>
    </source>
</evidence>
<keyword evidence="9 14" id="KW-1133">Transmembrane helix</keyword>
<feature type="compositionally biased region" description="Basic residues" evidence="13">
    <location>
        <begin position="920"/>
        <end position="930"/>
    </location>
</feature>
<dbReference type="FunFam" id="2.60.40.60:FF:000129">
    <property type="entry name" value="protocadherin alpha-C2 isoform X1"/>
    <property type="match status" value="1"/>
</dbReference>
<dbReference type="InterPro" id="IPR020894">
    <property type="entry name" value="Cadherin_CS"/>
</dbReference>
<evidence type="ECO:0000256" key="5">
    <source>
        <dbReference type="ARBA" id="ARBA00022729"/>
    </source>
</evidence>
<feature type="region of interest" description="Disordered" evidence="13">
    <location>
        <begin position="899"/>
        <end position="930"/>
    </location>
</feature>
<evidence type="ECO:0000256" key="3">
    <source>
        <dbReference type="ARBA" id="ARBA00022475"/>
    </source>
</evidence>
<evidence type="ECO:0000313" key="16">
    <source>
        <dbReference type="Ensembl" id="ENSXETP00000104912"/>
    </source>
</evidence>
<dbReference type="PROSITE" id="PS00232">
    <property type="entry name" value="CADHERIN_1"/>
    <property type="match status" value="3"/>
</dbReference>
<keyword evidence="6" id="KW-0677">Repeat</keyword>
<dbReference type="SUPFAM" id="SSF49313">
    <property type="entry name" value="Cadherin-like"/>
    <property type="match status" value="6"/>
</dbReference>
<proteinExistence type="predicted"/>
<dbReference type="Pfam" id="PF00028">
    <property type="entry name" value="Cadherin"/>
    <property type="match status" value="5"/>
</dbReference>
<dbReference type="Pfam" id="PF08266">
    <property type="entry name" value="Cadherin_2"/>
    <property type="match status" value="1"/>
</dbReference>
<dbReference type="GeneTree" id="ENSGT00940000162232"/>
<keyword evidence="3" id="KW-1003">Cell membrane</keyword>
<sequence>MDFQSSGKDWKWQVVYFFFLYSWGWVSGQLRYSIAEESEPGTLVGNVARDLGLNLADIVKRRLILESDRNYRYFIIDQNTGALIVKDRIDRETLCDSIIPCLYPLELNIENPFELFSIEIEILDVNDNSPTFSTSDQVIAITELITNPGVRFPLVTAQDADVGINGVSQYKINPSPWFSLSVKNRNDGTLIAELVLEKTLDREEKGQHSLLLTAVDGGEKPRSGSTQITIVVLDINDNAPVFDQSTYKISLVENIPLKTVILKLNATDLDEAVNAEISYSFDDHILDSARKIFDINPNTGEIYIKGFVDYEVTKSYELFVKAIDGGTPKLEGRCLVQIEVEDVNDNSPEIIFTSKTREVPEDAPIGTVVGFITVRDKDSGRNGEVQVDVSSDLPFKIQPFKNRYSLVTSNYLDREKTAQYNIKVTASDLGSPALKNQTIIIFNVSDVNDNAPVFVQSVYSTYIKENNEPGTLLCTVSAVDPDAGSDFGITYSIVEGQIHGSPISSFVYINSNNGNIYVQRPFDYEYFQILQITAMVEDSGSPRLTSNASVFIFILDTNDNAPSVLNSDVSDGFIVREKVSQSASAGYLVSKISAVDLDSGYNAWLMYRILEPISQTLFQISTYTGEIRTIRGFHEMDIAEQHLVILVSDHGEPALSATVTVIVNVVDAIQQEFTHSQDFISNPPTSTNLTLYLIISLVAITLVFLTTFIILFVKCLKRDSCNTSCGFCFSDKYQANHYTDQYKPTLYLNSDGTLKYMEVRMAPPESQAQCYQACFPSTTDTFVQPMNFTQVKDFLGESIPTHTTNTNEAKQQAQPNADWRFSQAAQKPGPSGAQPTEEAGVWPNNQFETERLQAMILASANEAAEGTSGLGGGTGTMGLSARYGPQFTLQHVPDYRQNVYIPGSTLTPTNGAGKREGKGNKKKSSKKDKK</sequence>
<evidence type="ECO:0000256" key="8">
    <source>
        <dbReference type="ARBA" id="ARBA00022889"/>
    </source>
</evidence>
<comment type="subcellular location">
    <subcellularLocation>
        <location evidence="2">Cell membrane</location>
        <topology evidence="2">Single-pass type I membrane protein</topology>
    </subcellularLocation>
</comment>
<organism evidence="16">
    <name type="scientific">Xenopus tropicalis</name>
    <name type="common">Western clawed frog</name>
    <name type="synonym">Silurana tropicalis</name>
    <dbReference type="NCBI Taxonomy" id="8364"/>
    <lineage>
        <taxon>Eukaryota</taxon>
        <taxon>Metazoa</taxon>
        <taxon>Chordata</taxon>
        <taxon>Craniata</taxon>
        <taxon>Vertebrata</taxon>
        <taxon>Euteleostomi</taxon>
        <taxon>Amphibia</taxon>
        <taxon>Batrachia</taxon>
        <taxon>Anura</taxon>
        <taxon>Pipoidea</taxon>
        <taxon>Pipidae</taxon>
        <taxon>Xenopodinae</taxon>
        <taxon>Xenopus</taxon>
        <taxon>Silurana</taxon>
    </lineage>
</organism>
<dbReference type="GO" id="GO:0007156">
    <property type="term" value="P:homophilic cell adhesion via plasma membrane adhesion molecules"/>
    <property type="evidence" value="ECO:0007669"/>
    <property type="project" value="InterPro"/>
</dbReference>
<dbReference type="PROSITE" id="PS50268">
    <property type="entry name" value="CADHERIN_2"/>
    <property type="match status" value="6"/>
</dbReference>
<evidence type="ECO:0000259" key="15">
    <source>
        <dbReference type="PROSITE" id="PS50268"/>
    </source>
</evidence>
<dbReference type="Bgee" id="ENSXETG00000038288">
    <property type="expression patterns" value="Expressed in brain and 14 other cell types or tissues"/>
</dbReference>
<dbReference type="FunFam" id="2.60.40.60:FF:000007">
    <property type="entry name" value="Protocadherin alpha 2"/>
    <property type="match status" value="1"/>
</dbReference>
<dbReference type="AlphaFoldDB" id="A0A803JAP5"/>
<dbReference type="FunFam" id="2.60.40.60:FF:000002">
    <property type="entry name" value="Protocadherin alpha 2"/>
    <property type="match status" value="1"/>
</dbReference>
<dbReference type="InterPro" id="IPR032455">
    <property type="entry name" value="Cadherin_C"/>
</dbReference>
<protein>
    <submittedName>
        <fullName evidence="16">Protocadherin gamma subfamily A, 11</fullName>
    </submittedName>
</protein>
<feature type="domain" description="Cadherin" evidence="15">
    <location>
        <begin position="455"/>
        <end position="564"/>
    </location>
</feature>
<evidence type="ECO:0000256" key="7">
    <source>
        <dbReference type="ARBA" id="ARBA00022837"/>
    </source>
</evidence>
<dbReference type="SMART" id="SM00112">
    <property type="entry name" value="CA"/>
    <property type="match status" value="6"/>
</dbReference>
<dbReference type="FunFam" id="2.60.40.60:FF:000004">
    <property type="entry name" value="Protocadherin 1 gamma 2"/>
    <property type="match status" value="1"/>
</dbReference>
<dbReference type="InterPro" id="IPR050174">
    <property type="entry name" value="Protocadherin/Cadherin-CA"/>
</dbReference>
<dbReference type="GO" id="GO:0005509">
    <property type="term" value="F:calcium ion binding"/>
    <property type="evidence" value="ECO:0007669"/>
    <property type="project" value="UniProtKB-UniRule"/>
</dbReference>
<dbReference type="PANTHER" id="PTHR24028:SF341">
    <property type="entry name" value="PROTOCADHERIN GAMMA-C5"/>
    <property type="match status" value="1"/>
</dbReference>
<evidence type="ECO:0000256" key="13">
    <source>
        <dbReference type="SAM" id="MobiDB-lite"/>
    </source>
</evidence>
<dbReference type="Pfam" id="PF16492">
    <property type="entry name" value="Cadherin_C_2"/>
    <property type="match status" value="1"/>
</dbReference>
<dbReference type="Pfam" id="PF15974">
    <property type="entry name" value="Cadherin_tail"/>
    <property type="match status" value="1"/>
</dbReference>
<keyword evidence="5" id="KW-0732">Signal</keyword>
<evidence type="ECO:0000256" key="10">
    <source>
        <dbReference type="ARBA" id="ARBA00023136"/>
    </source>
</evidence>
<keyword evidence="11" id="KW-0325">Glycoprotein</keyword>
<evidence type="ECO:0000256" key="2">
    <source>
        <dbReference type="ARBA" id="ARBA00004251"/>
    </source>
</evidence>
<keyword evidence="4 14" id="KW-0812">Transmembrane</keyword>
<dbReference type="CDD" id="cd11304">
    <property type="entry name" value="Cadherin_repeat"/>
    <property type="match status" value="6"/>
</dbReference>
<gene>
    <name evidence="16" type="primary">pcdhga11</name>
</gene>
<evidence type="ECO:0000256" key="14">
    <source>
        <dbReference type="SAM" id="Phobius"/>
    </source>
</evidence>
<dbReference type="FunFam" id="2.60.40.60:FF:000006">
    <property type="entry name" value="Protocadherin alpha 2"/>
    <property type="match status" value="1"/>
</dbReference>
<keyword evidence="7 12" id="KW-0106">Calcium</keyword>